<dbReference type="InterPro" id="IPR001633">
    <property type="entry name" value="EAL_dom"/>
</dbReference>
<dbReference type="Proteomes" id="UP000029692">
    <property type="component" value="Unassembled WGS sequence"/>
</dbReference>
<dbReference type="InterPro" id="IPR050706">
    <property type="entry name" value="Cyclic-di-GMP_PDE-like"/>
</dbReference>
<protein>
    <recommendedName>
        <fullName evidence="1">EAL domain-containing protein</fullName>
    </recommendedName>
</protein>
<keyword evidence="3" id="KW-1185">Reference proteome</keyword>
<reference evidence="2 3" key="1">
    <citation type="submission" date="2014-05" db="EMBL/GenBank/DDBJ databases">
        <title>De novo Genome Sequence of Spirocheata sp.</title>
        <authorList>
            <person name="Shivani Y."/>
            <person name="Subhash Y."/>
            <person name="Tushar L."/>
            <person name="Sasikala C."/>
            <person name="Ramana C.V."/>
        </authorList>
    </citation>
    <scope>NUCLEOTIDE SEQUENCE [LARGE SCALE GENOMIC DNA]</scope>
    <source>
        <strain evidence="2 3">JC230</strain>
    </source>
</reference>
<dbReference type="AlphaFoldDB" id="A0A098QZA1"/>
<dbReference type="PROSITE" id="PS50883">
    <property type="entry name" value="EAL"/>
    <property type="match status" value="1"/>
</dbReference>
<dbReference type="STRING" id="1480694.DC28_05415"/>
<dbReference type="InterPro" id="IPR035919">
    <property type="entry name" value="EAL_sf"/>
</dbReference>
<dbReference type="SMART" id="SM00052">
    <property type="entry name" value="EAL"/>
    <property type="match status" value="1"/>
</dbReference>
<comment type="caution">
    <text evidence="2">The sequence shown here is derived from an EMBL/GenBank/DDBJ whole genome shotgun (WGS) entry which is preliminary data.</text>
</comment>
<evidence type="ECO:0000259" key="1">
    <source>
        <dbReference type="PROSITE" id="PS50883"/>
    </source>
</evidence>
<proteinExistence type="predicted"/>
<dbReference type="Pfam" id="PF00563">
    <property type="entry name" value="EAL"/>
    <property type="match status" value="1"/>
</dbReference>
<feature type="domain" description="EAL" evidence="1">
    <location>
        <begin position="179"/>
        <end position="442"/>
    </location>
</feature>
<dbReference type="eggNOG" id="COG2200">
    <property type="taxonomic scope" value="Bacteria"/>
</dbReference>
<dbReference type="GO" id="GO:0071111">
    <property type="term" value="F:cyclic-guanylate-specific phosphodiesterase activity"/>
    <property type="evidence" value="ECO:0007669"/>
    <property type="project" value="InterPro"/>
</dbReference>
<sequence length="471" mass="52208">MTNTNSHPDSQGIAVLSTADFILSLEALAANASTATPVILAACCFPGGGLRRRLSRFDDLLRKQRFITSGLGEVMPAQCIFGQISSDVYMAAWRDTKQQPGDLELVLDTIRGRLLELGQINPSLTPGKFRLGCAQYPLQGKTVLETADILTGAISMSDFSLDNIILNQEPRVIQRLSEEYRLIDQLPMALSHNLLYMVAQPVMNLTTGQPVSLELLARWFDPETGFVSPDHFVHIADKLGLSELLIEKSLSAAGALAKVFQLQNLPLPLMTINVTMADLVRKDFCPWFFRRVDHWNAPVDRLGLEISGRVDSWPHYSTVANLRTLQESGIEIILDDFGSGPNNYESVWFLQPSRVKLSQRFTRELIKGNLEPDTEPEHQGHSHFEIIHRLTETIGVSVIAKGVEEEIQVQSLQDGGFIYAQGNFFSEPLDLEKVADWVGRLSLPGAAGSLPGGMEDQTDSLLSLFSDEELY</sequence>
<dbReference type="Gene3D" id="3.20.20.450">
    <property type="entry name" value="EAL domain"/>
    <property type="match status" value="1"/>
</dbReference>
<dbReference type="EMBL" id="JNUP01000047">
    <property type="protein sequence ID" value="KGE72816.1"/>
    <property type="molecule type" value="Genomic_DNA"/>
</dbReference>
<dbReference type="PANTHER" id="PTHR33121:SF79">
    <property type="entry name" value="CYCLIC DI-GMP PHOSPHODIESTERASE PDED-RELATED"/>
    <property type="match status" value="1"/>
</dbReference>
<dbReference type="PANTHER" id="PTHR33121">
    <property type="entry name" value="CYCLIC DI-GMP PHOSPHODIESTERASE PDEF"/>
    <property type="match status" value="1"/>
</dbReference>
<evidence type="ECO:0000313" key="3">
    <source>
        <dbReference type="Proteomes" id="UP000029692"/>
    </source>
</evidence>
<name>A0A098QZA1_9SPIO</name>
<accession>A0A098QZA1</accession>
<dbReference type="CDD" id="cd01948">
    <property type="entry name" value="EAL"/>
    <property type="match status" value="1"/>
</dbReference>
<gene>
    <name evidence="2" type="ORF">DC28_05415</name>
</gene>
<evidence type="ECO:0000313" key="2">
    <source>
        <dbReference type="EMBL" id="KGE72816.1"/>
    </source>
</evidence>
<organism evidence="2 3">
    <name type="scientific">Spirochaeta lutea</name>
    <dbReference type="NCBI Taxonomy" id="1480694"/>
    <lineage>
        <taxon>Bacteria</taxon>
        <taxon>Pseudomonadati</taxon>
        <taxon>Spirochaetota</taxon>
        <taxon>Spirochaetia</taxon>
        <taxon>Spirochaetales</taxon>
        <taxon>Spirochaetaceae</taxon>
        <taxon>Spirochaeta</taxon>
    </lineage>
</organism>
<dbReference type="RefSeq" id="WP_037546640.1">
    <property type="nucleotide sequence ID" value="NZ_JNUP01000047.1"/>
</dbReference>
<dbReference type="SUPFAM" id="SSF141868">
    <property type="entry name" value="EAL domain-like"/>
    <property type="match status" value="1"/>
</dbReference>